<dbReference type="PANTHER" id="PTHR43808:SF31">
    <property type="entry name" value="N-ACETYL-L-CITRULLINE DEACETYLASE"/>
    <property type="match status" value="1"/>
</dbReference>
<keyword evidence="2" id="KW-0479">Metal-binding</keyword>
<dbReference type="Gene3D" id="3.30.70.360">
    <property type="match status" value="1"/>
</dbReference>
<protein>
    <submittedName>
        <fullName evidence="7">M20/M25/M40 family metallo-hydrolase</fullName>
    </submittedName>
</protein>
<dbReference type="InterPro" id="IPR036264">
    <property type="entry name" value="Bact_exopeptidase_dim_dom"/>
</dbReference>
<evidence type="ECO:0000256" key="3">
    <source>
        <dbReference type="ARBA" id="ARBA00022801"/>
    </source>
</evidence>
<dbReference type="Gene3D" id="3.40.630.10">
    <property type="entry name" value="Zn peptidases"/>
    <property type="match status" value="1"/>
</dbReference>
<evidence type="ECO:0000259" key="6">
    <source>
        <dbReference type="Pfam" id="PF07687"/>
    </source>
</evidence>
<dbReference type="GO" id="GO:0008777">
    <property type="term" value="F:acetylornithine deacetylase activity"/>
    <property type="evidence" value="ECO:0007669"/>
    <property type="project" value="TreeGrafter"/>
</dbReference>
<dbReference type="GO" id="GO:0006526">
    <property type="term" value="P:L-arginine biosynthetic process"/>
    <property type="evidence" value="ECO:0007669"/>
    <property type="project" value="TreeGrafter"/>
</dbReference>
<feature type="domain" description="Peptidase M20 dimerisation" evidence="6">
    <location>
        <begin position="165"/>
        <end position="268"/>
    </location>
</feature>
<comment type="cofactor">
    <cofactor evidence="1">
        <name>Zn(2+)</name>
        <dbReference type="ChEBI" id="CHEBI:29105"/>
    </cofactor>
</comment>
<dbReference type="InterPro" id="IPR001261">
    <property type="entry name" value="ArgE/DapE_CS"/>
</dbReference>
<evidence type="ECO:0000256" key="5">
    <source>
        <dbReference type="ARBA" id="ARBA00023285"/>
    </source>
</evidence>
<evidence type="ECO:0000256" key="4">
    <source>
        <dbReference type="ARBA" id="ARBA00022833"/>
    </source>
</evidence>
<dbReference type="Proteomes" id="UP000323567">
    <property type="component" value="Unassembled WGS sequence"/>
</dbReference>
<dbReference type="CDD" id="cd05651">
    <property type="entry name" value="M20_ArgE_DapE-like"/>
    <property type="match status" value="1"/>
</dbReference>
<dbReference type="InterPro" id="IPR011650">
    <property type="entry name" value="Peptidase_M20_dimer"/>
</dbReference>
<name>A0A5B3GFF6_9BACT</name>
<dbReference type="EMBL" id="VVXK01000001">
    <property type="protein sequence ID" value="KAA2372016.1"/>
    <property type="molecule type" value="Genomic_DNA"/>
</dbReference>
<dbReference type="InterPro" id="IPR002933">
    <property type="entry name" value="Peptidase_M20"/>
</dbReference>
<dbReference type="SUPFAM" id="SSF55031">
    <property type="entry name" value="Bacterial exopeptidase dimerisation domain"/>
    <property type="match status" value="1"/>
</dbReference>
<dbReference type="AlphaFoldDB" id="A0A5B3GFF6"/>
<comment type="caution">
    <text evidence="7">The sequence shown here is derived from an EMBL/GenBank/DDBJ whole genome shotgun (WGS) entry which is preliminary data.</text>
</comment>
<evidence type="ECO:0000313" key="7">
    <source>
        <dbReference type="EMBL" id="KAA2372016.1"/>
    </source>
</evidence>
<dbReference type="SUPFAM" id="SSF53187">
    <property type="entry name" value="Zn-dependent exopeptidases"/>
    <property type="match status" value="1"/>
</dbReference>
<dbReference type="InterPro" id="IPR050072">
    <property type="entry name" value="Peptidase_M20A"/>
</dbReference>
<dbReference type="Pfam" id="PF01546">
    <property type="entry name" value="Peptidase_M20"/>
    <property type="match status" value="1"/>
</dbReference>
<sequence length="359" mass="38561">MDARITEAVELLKQLIATPSRSRDEARTADLLHAFLAQRGAAPERLANNVWARAEGFDPARPTLLLNSHHDTVRPAASYTRDPYAPTVEDGKLYGLGSNDAGASVVCLLETFLTFRTRPLPFNLVLGISAEEECMGENGIRALLPALGKVDMALVGEPTGMQAATGERGLVVLDCTAHGRSGHAARGEGVNALYIALDDIARLRSFRFGRESELLGPIGIAVTQIEAGTQHNVVPDTCRFVVDVRTTDAYSNEETVGILRAALRSDAVPRSTRIRAAAVGGEHPLVKAAVAAGRETYVSPTTSDRTLMPFPALKMGPGQSSRSHTADEFVLLEEIAEGIAVYEKYIGKLAQEYGWKTLG</sequence>
<dbReference type="PANTHER" id="PTHR43808">
    <property type="entry name" value="ACETYLORNITHINE DEACETYLASE"/>
    <property type="match status" value="1"/>
</dbReference>
<evidence type="ECO:0000313" key="8">
    <source>
        <dbReference type="Proteomes" id="UP000323567"/>
    </source>
</evidence>
<gene>
    <name evidence="7" type="ORF">F2Y13_00675</name>
</gene>
<keyword evidence="4" id="KW-0862">Zinc</keyword>
<evidence type="ECO:0000256" key="1">
    <source>
        <dbReference type="ARBA" id="ARBA00001947"/>
    </source>
</evidence>
<reference evidence="7 8" key="1">
    <citation type="journal article" date="2019" name="Nat. Med.">
        <title>A library of human gut bacterial isolates paired with longitudinal multiomics data enables mechanistic microbiome research.</title>
        <authorList>
            <person name="Poyet M."/>
            <person name="Groussin M."/>
            <person name="Gibbons S.M."/>
            <person name="Avila-Pacheco J."/>
            <person name="Jiang X."/>
            <person name="Kearney S.M."/>
            <person name="Perrotta A.R."/>
            <person name="Berdy B."/>
            <person name="Zhao S."/>
            <person name="Lieberman T.D."/>
            <person name="Swanson P.K."/>
            <person name="Smith M."/>
            <person name="Roesemann S."/>
            <person name="Alexander J.E."/>
            <person name="Rich S.A."/>
            <person name="Livny J."/>
            <person name="Vlamakis H."/>
            <person name="Clish C."/>
            <person name="Bullock K."/>
            <person name="Deik A."/>
            <person name="Scott J."/>
            <person name="Pierce K.A."/>
            <person name="Xavier R.J."/>
            <person name="Alm E.J."/>
        </authorList>
    </citation>
    <scope>NUCLEOTIDE SEQUENCE [LARGE SCALE GENOMIC DNA]</scope>
    <source>
        <strain evidence="7 8">BIOML-A2</strain>
    </source>
</reference>
<keyword evidence="3 7" id="KW-0378">Hydrolase</keyword>
<dbReference type="GO" id="GO:0046872">
    <property type="term" value="F:metal ion binding"/>
    <property type="evidence" value="ECO:0007669"/>
    <property type="project" value="UniProtKB-KW"/>
</dbReference>
<organism evidence="7 8">
    <name type="scientific">Alistipes shahii</name>
    <dbReference type="NCBI Taxonomy" id="328814"/>
    <lineage>
        <taxon>Bacteria</taxon>
        <taxon>Pseudomonadati</taxon>
        <taxon>Bacteroidota</taxon>
        <taxon>Bacteroidia</taxon>
        <taxon>Bacteroidales</taxon>
        <taxon>Rikenellaceae</taxon>
        <taxon>Alistipes</taxon>
    </lineage>
</organism>
<accession>A0A5B3GFF6</accession>
<dbReference type="Pfam" id="PF07687">
    <property type="entry name" value="M20_dimer"/>
    <property type="match status" value="1"/>
</dbReference>
<dbReference type="PROSITE" id="PS00758">
    <property type="entry name" value="ARGE_DAPE_CPG2_1"/>
    <property type="match status" value="1"/>
</dbReference>
<evidence type="ECO:0000256" key="2">
    <source>
        <dbReference type="ARBA" id="ARBA00022723"/>
    </source>
</evidence>
<dbReference type="RefSeq" id="WP_149886818.1">
    <property type="nucleotide sequence ID" value="NZ_DBEYWW010000060.1"/>
</dbReference>
<proteinExistence type="predicted"/>
<keyword evidence="5" id="KW-0170">Cobalt</keyword>